<sequence>MATHLFGKRLVILFSLIVLGGLASLAKSLDIYGDSVRSLEVTVGGAWVLHTVIASLLGFVAAWATPKPYYYQLNNLPISPWVLIMLVMVVTDEMTQAFNPLREFSMLDMSINVLCVLMGATLYYLTSWHKIKREISF</sequence>
<reference evidence="2 3" key="1">
    <citation type="submission" date="2018-12" db="EMBL/GenBank/DDBJ databases">
        <title>Vibrio sp. isolated from China Sea.</title>
        <authorList>
            <person name="Li Y."/>
        </authorList>
    </citation>
    <scope>NUCLEOTIDE SEQUENCE [LARGE SCALE GENOMIC DNA]</scope>
    <source>
        <strain evidence="2 3">BEI207</strain>
    </source>
</reference>
<name>A0A3S0MMM7_9VIBR</name>
<comment type="caution">
    <text evidence="2">The sequence shown here is derived from an EMBL/GenBank/DDBJ whole genome shotgun (WGS) entry which is preliminary data.</text>
</comment>
<evidence type="ECO:0000313" key="3">
    <source>
        <dbReference type="Proteomes" id="UP000268973"/>
    </source>
</evidence>
<dbReference type="AlphaFoldDB" id="A0A3S0MMM7"/>
<keyword evidence="1" id="KW-0812">Transmembrane</keyword>
<proteinExistence type="predicted"/>
<evidence type="ECO:0000256" key="1">
    <source>
        <dbReference type="SAM" id="Phobius"/>
    </source>
</evidence>
<feature type="transmembrane region" description="Helical" evidence="1">
    <location>
        <begin position="44"/>
        <end position="64"/>
    </location>
</feature>
<dbReference type="RefSeq" id="WP_126572805.1">
    <property type="nucleotide sequence ID" value="NZ_RXZH01000001.1"/>
</dbReference>
<dbReference type="OrthoDB" id="5917615at2"/>
<feature type="transmembrane region" description="Helical" evidence="1">
    <location>
        <begin position="104"/>
        <end position="125"/>
    </location>
</feature>
<keyword evidence="1" id="KW-0472">Membrane</keyword>
<dbReference type="EMBL" id="RXZH01000001">
    <property type="protein sequence ID" value="RTZ18058.1"/>
    <property type="molecule type" value="Genomic_DNA"/>
</dbReference>
<organism evidence="2 3">
    <name type="scientific">Vibrio aquaticus</name>
    <dbReference type="NCBI Taxonomy" id="2496559"/>
    <lineage>
        <taxon>Bacteria</taxon>
        <taxon>Pseudomonadati</taxon>
        <taxon>Pseudomonadota</taxon>
        <taxon>Gammaproteobacteria</taxon>
        <taxon>Vibrionales</taxon>
        <taxon>Vibrionaceae</taxon>
        <taxon>Vibrio</taxon>
    </lineage>
</organism>
<accession>A0A3S0MMM7</accession>
<evidence type="ECO:0000313" key="2">
    <source>
        <dbReference type="EMBL" id="RTZ18058.1"/>
    </source>
</evidence>
<dbReference type="Proteomes" id="UP000268973">
    <property type="component" value="Unassembled WGS sequence"/>
</dbReference>
<feature type="transmembrane region" description="Helical" evidence="1">
    <location>
        <begin position="76"/>
        <end position="98"/>
    </location>
</feature>
<keyword evidence="3" id="KW-1185">Reference proteome</keyword>
<protein>
    <submittedName>
        <fullName evidence="2">Uncharacterized protein</fullName>
    </submittedName>
</protein>
<gene>
    <name evidence="2" type="ORF">EJ063_04520</name>
</gene>
<keyword evidence="1" id="KW-1133">Transmembrane helix</keyword>